<reference evidence="1 2" key="1">
    <citation type="submission" date="2017-08" db="EMBL/GenBank/DDBJ databases">
        <title>Complete genome sequence of a Pseudomonas aeruginosa-infecting phage isolated in a water treatment utility located in Sao Paulo, Brazil.</title>
        <authorList>
            <person name="Ardisson-Araujo D.M.P."/>
            <person name="Melo F.L."/>
            <person name="Ribeiro B.M."/>
            <person name="Wolff J.L."/>
        </authorList>
    </citation>
    <scope>NUCLEOTIDE SEQUENCE [LARGE SCALE GENOMIC DNA]</scope>
</reference>
<evidence type="ECO:0000313" key="1">
    <source>
        <dbReference type="EMBL" id="ATI16217.1"/>
    </source>
</evidence>
<organism evidence="1 2">
    <name type="scientific">Pseudomonas phage BrSP1</name>
    <dbReference type="NCBI Taxonomy" id="2029635"/>
    <lineage>
        <taxon>Viruses</taxon>
        <taxon>Duplodnaviria</taxon>
        <taxon>Heunggongvirae</taxon>
        <taxon>Uroviricota</taxon>
        <taxon>Caudoviricetes</taxon>
        <taxon>Lindbergviridae</taxon>
        <taxon>Pbunavirus</taxon>
        <taxon>Pbunavirus BrSP1</taxon>
    </lineage>
</organism>
<accession>A0A343KJV4</accession>
<dbReference type="EMBL" id="MF623055">
    <property type="protein sequence ID" value="ATI16217.1"/>
    <property type="molecule type" value="Genomic_DNA"/>
</dbReference>
<protein>
    <submittedName>
        <fullName evidence="1">Uncharacterized protein</fullName>
    </submittedName>
</protein>
<dbReference type="Proteomes" id="UP000263090">
    <property type="component" value="Segment"/>
</dbReference>
<name>A0A343KJV4_9CAUD</name>
<evidence type="ECO:0000313" key="2">
    <source>
        <dbReference type="Proteomes" id="UP000263090"/>
    </source>
</evidence>
<proteinExistence type="predicted"/>
<sequence length="55" mass="6319">MTIRQVDPPHHLQIGGRFDFSFRSSRTARLSQERQRALADVTMGIVDHSDELIIL</sequence>
<gene>
    <name evidence="1" type="ORF">BrSP1_31</name>
</gene>
<keyword evidence="2" id="KW-1185">Reference proteome</keyword>